<evidence type="ECO:0000313" key="6">
    <source>
        <dbReference type="Proteomes" id="UP000441455"/>
    </source>
</evidence>
<evidence type="ECO:0000256" key="1">
    <source>
        <dbReference type="ARBA" id="ARBA00009632"/>
    </source>
</evidence>
<gene>
    <name evidence="5" type="ORF">FX155_04070</name>
</gene>
<dbReference type="Gene3D" id="3.30.750.70">
    <property type="entry name" value="4-hydroxybutyrate coenzyme like domains"/>
    <property type="match status" value="1"/>
</dbReference>
<feature type="domain" description="Acetyl-CoA hydrolase/transferase C-terminal" evidence="4">
    <location>
        <begin position="278"/>
        <end position="438"/>
    </location>
</feature>
<keyword evidence="2 5" id="KW-0808">Transferase</keyword>
<dbReference type="GO" id="GO:0008775">
    <property type="term" value="F:acetate CoA-transferase activity"/>
    <property type="evidence" value="ECO:0007669"/>
    <property type="project" value="InterPro"/>
</dbReference>
<dbReference type="InterPro" id="IPR037171">
    <property type="entry name" value="NagB/RpiA_transferase-like"/>
</dbReference>
<dbReference type="Proteomes" id="UP000441455">
    <property type="component" value="Unassembled WGS sequence"/>
</dbReference>
<dbReference type="Gene3D" id="3.40.1080.20">
    <property type="entry name" value="Acetyl-CoA hydrolase/transferase C-terminal domain"/>
    <property type="match status" value="1"/>
</dbReference>
<protein>
    <submittedName>
        <fullName evidence="5">4-hydroxybutyrate--acetyl-CoA CoA transferase</fullName>
    </submittedName>
</protein>
<proteinExistence type="inferred from homology"/>
<evidence type="ECO:0000313" key="5">
    <source>
        <dbReference type="EMBL" id="MSS81782.1"/>
    </source>
</evidence>
<dbReference type="Pfam" id="PF13336">
    <property type="entry name" value="AcetylCoA_hyd_C"/>
    <property type="match status" value="1"/>
</dbReference>
<dbReference type="Gene3D" id="3.40.1080.10">
    <property type="entry name" value="Glutaconate Coenzyme A-transferase"/>
    <property type="match status" value="1"/>
</dbReference>
<dbReference type="PANTHER" id="PTHR21432:SF20">
    <property type="entry name" value="ACETYL-COA HYDROLASE"/>
    <property type="match status" value="1"/>
</dbReference>
<dbReference type="OrthoDB" id="9801795at2"/>
<dbReference type="GO" id="GO:0006083">
    <property type="term" value="P:acetate metabolic process"/>
    <property type="evidence" value="ECO:0007669"/>
    <property type="project" value="InterPro"/>
</dbReference>
<comment type="similarity">
    <text evidence="1">Belongs to the acetyl-CoA hydrolase/transferase family.</text>
</comment>
<organism evidence="5 6">
    <name type="scientific">Acidaminococcus fermentans</name>
    <dbReference type="NCBI Taxonomy" id="905"/>
    <lineage>
        <taxon>Bacteria</taxon>
        <taxon>Bacillati</taxon>
        <taxon>Bacillota</taxon>
        <taxon>Negativicutes</taxon>
        <taxon>Acidaminococcales</taxon>
        <taxon>Acidaminococcaceae</taxon>
        <taxon>Acidaminococcus</taxon>
    </lineage>
</organism>
<dbReference type="InterPro" id="IPR026888">
    <property type="entry name" value="AcetylCoA_hyd_C"/>
</dbReference>
<accession>A0A6N7W010</accession>
<evidence type="ECO:0000259" key="3">
    <source>
        <dbReference type="Pfam" id="PF02550"/>
    </source>
</evidence>
<dbReference type="RefSeq" id="WP_154487848.1">
    <property type="nucleotide sequence ID" value="NZ_VULN01000004.1"/>
</dbReference>
<dbReference type="EMBL" id="VULN01000004">
    <property type="protein sequence ID" value="MSS81782.1"/>
    <property type="molecule type" value="Genomic_DNA"/>
</dbReference>
<sequence length="444" mass="48313">MSLSEEYNRKRKNSAGEVLEELRDGDYVLSAQAMAEPVTLLEAMPLLKKRGRKGITYNSCMPMADLPWYHDPSMAGTLDHVSWFFSAPTRKAHTEGLCSFLPAGSTSLVRKTLQRVEARNRRPVLLATASPMDAHGYFSLSLSALFERDIIDRGAVVLLEVSPHFPRTWGDTLLPISQVTAFVETDRKPPVSPVPGLGDLDRKIAAQVAELIPDGSTLQLGVGHIPSAVAEELKVRHHLGIHSGLFSDSLMDLIRCGAVDNSRKGFQEGVSLCAFANGSQKLYDFLDGNPGVIFRRGTFANEPRIIARNRNMVSLNTGLEIDLTGQIAAESMGFAQFSATGAQTETIQGAQLSPGGKSILALRSVYAVRNAKGEKVLKSKIVPCFRPGTVVSTSRNDIDYVVTEYGVAWLRGASVKERVKELVSVAHPAFREKLLAAAKEKGLV</sequence>
<comment type="caution">
    <text evidence="5">The sequence shown here is derived from an EMBL/GenBank/DDBJ whole genome shotgun (WGS) entry which is preliminary data.</text>
</comment>
<dbReference type="Pfam" id="PF02550">
    <property type="entry name" value="AcetylCoA_hydro"/>
    <property type="match status" value="1"/>
</dbReference>
<feature type="domain" description="Acetyl-CoA hydrolase/transferase N-terminal" evidence="3">
    <location>
        <begin position="73"/>
        <end position="193"/>
    </location>
</feature>
<dbReference type="InterPro" id="IPR046433">
    <property type="entry name" value="ActCoA_hydro"/>
</dbReference>
<dbReference type="InterPro" id="IPR038460">
    <property type="entry name" value="AcetylCoA_hyd_C_sf"/>
</dbReference>
<dbReference type="AlphaFoldDB" id="A0A6N7W010"/>
<reference evidence="5 6" key="1">
    <citation type="submission" date="2019-08" db="EMBL/GenBank/DDBJ databases">
        <title>In-depth cultivation of the pig gut microbiome towards novel bacterial diversity and tailored functional studies.</title>
        <authorList>
            <person name="Wylensek D."/>
            <person name="Hitch T.C.A."/>
            <person name="Clavel T."/>
        </authorList>
    </citation>
    <scope>NUCLEOTIDE SEQUENCE [LARGE SCALE GENOMIC DNA]</scope>
    <source>
        <strain evidence="5 6">WCA-389-WT-5B</strain>
    </source>
</reference>
<dbReference type="InterPro" id="IPR003702">
    <property type="entry name" value="ActCoA_hydro_N"/>
</dbReference>
<dbReference type="PANTHER" id="PTHR21432">
    <property type="entry name" value="ACETYL-COA HYDROLASE-RELATED"/>
    <property type="match status" value="1"/>
</dbReference>
<name>A0A6N7W010_ACIFE</name>
<evidence type="ECO:0000256" key="2">
    <source>
        <dbReference type="ARBA" id="ARBA00022679"/>
    </source>
</evidence>
<evidence type="ECO:0000259" key="4">
    <source>
        <dbReference type="Pfam" id="PF13336"/>
    </source>
</evidence>
<dbReference type="SUPFAM" id="SSF100950">
    <property type="entry name" value="NagB/RpiA/CoA transferase-like"/>
    <property type="match status" value="2"/>
</dbReference>